<organism evidence="4 5">
    <name type="scientific">Sphaeroforma arctica JP610</name>
    <dbReference type="NCBI Taxonomy" id="667725"/>
    <lineage>
        <taxon>Eukaryota</taxon>
        <taxon>Ichthyosporea</taxon>
        <taxon>Ichthyophonida</taxon>
        <taxon>Sphaeroforma</taxon>
    </lineage>
</organism>
<dbReference type="InterPro" id="IPR007130">
    <property type="entry name" value="DAGAT"/>
</dbReference>
<evidence type="ECO:0000256" key="1">
    <source>
        <dbReference type="ARBA" id="ARBA00005420"/>
    </source>
</evidence>
<protein>
    <submittedName>
        <fullName evidence="4">Uncharacterized protein</fullName>
    </submittedName>
</protein>
<keyword evidence="5" id="KW-1185">Reference proteome</keyword>
<keyword evidence="2" id="KW-0808">Transferase</keyword>
<evidence type="ECO:0000256" key="3">
    <source>
        <dbReference type="ARBA" id="ARBA00023315"/>
    </source>
</evidence>
<reference evidence="4 5" key="1">
    <citation type="submission" date="2011-02" db="EMBL/GenBank/DDBJ databases">
        <title>The Genome Sequence of Sphaeroforma arctica JP610.</title>
        <authorList>
            <consortium name="The Broad Institute Genome Sequencing Platform"/>
            <person name="Russ C."/>
            <person name="Cuomo C."/>
            <person name="Young S.K."/>
            <person name="Zeng Q."/>
            <person name="Gargeya S."/>
            <person name="Alvarado L."/>
            <person name="Berlin A."/>
            <person name="Chapman S.B."/>
            <person name="Chen Z."/>
            <person name="Freedman E."/>
            <person name="Gellesch M."/>
            <person name="Goldberg J."/>
            <person name="Griggs A."/>
            <person name="Gujja S."/>
            <person name="Heilman E."/>
            <person name="Heiman D."/>
            <person name="Howarth C."/>
            <person name="Mehta T."/>
            <person name="Neiman D."/>
            <person name="Pearson M."/>
            <person name="Roberts A."/>
            <person name="Saif S."/>
            <person name="Shea T."/>
            <person name="Shenoy N."/>
            <person name="Sisk P."/>
            <person name="Stolte C."/>
            <person name="Sykes S."/>
            <person name="White J."/>
            <person name="Yandava C."/>
            <person name="Burger G."/>
            <person name="Gray M.W."/>
            <person name="Holland P.W.H."/>
            <person name="King N."/>
            <person name="Lang F.B.F."/>
            <person name="Roger A.J."/>
            <person name="Ruiz-Trillo I."/>
            <person name="Haas B."/>
            <person name="Nusbaum C."/>
            <person name="Birren B."/>
        </authorList>
    </citation>
    <scope>NUCLEOTIDE SEQUENCE [LARGE SCALE GENOMIC DNA]</scope>
    <source>
        <strain evidence="4 5">JP610</strain>
    </source>
</reference>
<accession>A0A0L0FB00</accession>
<dbReference type="Pfam" id="PF03982">
    <property type="entry name" value="DAGAT"/>
    <property type="match status" value="1"/>
</dbReference>
<comment type="similarity">
    <text evidence="1">Belongs to the diacylglycerol acyltransferase family.</text>
</comment>
<evidence type="ECO:0000313" key="5">
    <source>
        <dbReference type="Proteomes" id="UP000054560"/>
    </source>
</evidence>
<gene>
    <name evidence="4" type="ORF">SARC_14168</name>
</gene>
<sequence length="51" mass="6118">GQPIDVEQNDNPSEQEVDAYQQSYLNELQSLYDNYKDKYAKNRKQEMKFVD</sequence>
<evidence type="ECO:0000256" key="2">
    <source>
        <dbReference type="ARBA" id="ARBA00022679"/>
    </source>
</evidence>
<dbReference type="Proteomes" id="UP000054560">
    <property type="component" value="Unassembled WGS sequence"/>
</dbReference>
<feature type="non-terminal residue" evidence="4">
    <location>
        <position position="1"/>
    </location>
</feature>
<dbReference type="AlphaFoldDB" id="A0A0L0FB00"/>
<dbReference type="GeneID" id="25914672"/>
<dbReference type="RefSeq" id="XP_014147175.1">
    <property type="nucleotide sequence ID" value="XM_014291700.1"/>
</dbReference>
<dbReference type="EMBL" id="KQ245838">
    <property type="protein sequence ID" value="KNC73273.1"/>
    <property type="molecule type" value="Genomic_DNA"/>
</dbReference>
<dbReference type="OrthoDB" id="264532at2759"/>
<keyword evidence="3" id="KW-0012">Acyltransferase</keyword>
<proteinExistence type="inferred from homology"/>
<evidence type="ECO:0000313" key="4">
    <source>
        <dbReference type="EMBL" id="KNC73273.1"/>
    </source>
</evidence>
<name>A0A0L0FB00_9EUKA</name>
<dbReference type="GO" id="GO:0008374">
    <property type="term" value="F:O-acyltransferase activity"/>
    <property type="evidence" value="ECO:0007669"/>
    <property type="project" value="InterPro"/>
</dbReference>